<organism evidence="4 5">
    <name type="scientific">Tetracentron sinense</name>
    <name type="common">Spur-leaf</name>
    <dbReference type="NCBI Taxonomy" id="13715"/>
    <lineage>
        <taxon>Eukaryota</taxon>
        <taxon>Viridiplantae</taxon>
        <taxon>Streptophyta</taxon>
        <taxon>Embryophyta</taxon>
        <taxon>Tracheophyta</taxon>
        <taxon>Spermatophyta</taxon>
        <taxon>Magnoliopsida</taxon>
        <taxon>Trochodendrales</taxon>
        <taxon>Trochodendraceae</taxon>
        <taxon>Tetracentron</taxon>
    </lineage>
</organism>
<evidence type="ECO:0000256" key="2">
    <source>
        <dbReference type="ARBA" id="ARBA00022737"/>
    </source>
</evidence>
<evidence type="ECO:0000313" key="5">
    <source>
        <dbReference type="Proteomes" id="UP000655225"/>
    </source>
</evidence>
<name>A0A834YJH5_TETSI</name>
<dbReference type="PANTHER" id="PTHR47874">
    <property type="entry name" value="EXPRESSED PROTEIN"/>
    <property type="match status" value="1"/>
</dbReference>
<dbReference type="NCBIfam" id="TIGR00756">
    <property type="entry name" value="PPR"/>
    <property type="match status" value="2"/>
</dbReference>
<dbReference type="Gene3D" id="1.25.40.10">
    <property type="entry name" value="Tetratricopeptide repeat domain"/>
    <property type="match status" value="2"/>
</dbReference>
<dbReference type="EMBL" id="JABCRI010000020">
    <property type="protein sequence ID" value="KAF8387705.1"/>
    <property type="molecule type" value="Genomic_DNA"/>
</dbReference>
<dbReference type="InterPro" id="IPR011990">
    <property type="entry name" value="TPR-like_helical_dom_sf"/>
</dbReference>
<dbReference type="InterPro" id="IPR002885">
    <property type="entry name" value="PPR_rpt"/>
</dbReference>
<sequence length="226" mass="26390">MEEVLSGMNESTTFKPDVWTVNTILSLFGNNGQIEMMERWYEKFRGFGIEPETRTFNSLIGAYGKKWMYDKMSSVMEYMRNLSFPWMISTYNNVIEAFADVGDANTWSGEQCPIGWGRLETHENTFFFFYNAVISAYAKAEDFIEMDGVFKCMKDKHCPPDSTTYFIMVEAYRKEGMTDKIYDLEQEEQKMVANGLEVSQLRQAKENFENAVYCRGWYSPSSQWSL</sequence>
<keyword evidence="5" id="KW-1185">Reference proteome</keyword>
<evidence type="ECO:0000313" key="4">
    <source>
        <dbReference type="EMBL" id="KAF8387705.1"/>
    </source>
</evidence>
<dbReference type="Pfam" id="PF13041">
    <property type="entry name" value="PPR_2"/>
    <property type="match status" value="2"/>
</dbReference>
<accession>A0A834YJH5</accession>
<feature type="repeat" description="PPR" evidence="3">
    <location>
        <begin position="17"/>
        <end position="51"/>
    </location>
</feature>
<evidence type="ECO:0008006" key="6">
    <source>
        <dbReference type="Google" id="ProtNLM"/>
    </source>
</evidence>
<dbReference type="InterPro" id="IPR044179">
    <property type="entry name" value="PPR5-like"/>
</dbReference>
<dbReference type="OrthoDB" id="185373at2759"/>
<keyword evidence="2" id="KW-0677">Repeat</keyword>
<reference evidence="4 5" key="1">
    <citation type="submission" date="2020-04" db="EMBL/GenBank/DDBJ databases">
        <title>Plant Genome Project.</title>
        <authorList>
            <person name="Zhang R.-G."/>
        </authorList>
    </citation>
    <scope>NUCLEOTIDE SEQUENCE [LARGE SCALE GENOMIC DNA]</scope>
    <source>
        <strain evidence="4">YNK0</strain>
        <tissue evidence="4">Leaf</tissue>
    </source>
</reference>
<dbReference type="GO" id="GO:0003729">
    <property type="term" value="F:mRNA binding"/>
    <property type="evidence" value="ECO:0007669"/>
    <property type="project" value="InterPro"/>
</dbReference>
<evidence type="ECO:0000256" key="3">
    <source>
        <dbReference type="PROSITE-ProRule" id="PRU00708"/>
    </source>
</evidence>
<proteinExistence type="inferred from homology"/>
<evidence type="ECO:0000256" key="1">
    <source>
        <dbReference type="ARBA" id="ARBA00007626"/>
    </source>
</evidence>
<dbReference type="Proteomes" id="UP000655225">
    <property type="component" value="Unassembled WGS sequence"/>
</dbReference>
<dbReference type="PROSITE" id="PS51375">
    <property type="entry name" value="PPR"/>
    <property type="match status" value="2"/>
</dbReference>
<dbReference type="AlphaFoldDB" id="A0A834YJH5"/>
<comment type="similarity">
    <text evidence="1">Belongs to the PPR family. P subfamily.</text>
</comment>
<comment type="caution">
    <text evidence="4">The sequence shown here is derived from an EMBL/GenBank/DDBJ whole genome shotgun (WGS) entry which is preliminary data.</text>
</comment>
<protein>
    <recommendedName>
        <fullName evidence="6">Pentatricopeptide repeat-containing protein</fullName>
    </recommendedName>
</protein>
<dbReference type="PANTHER" id="PTHR47874:SF7">
    <property type="entry name" value="BNAA05G30910D PROTEIN"/>
    <property type="match status" value="1"/>
</dbReference>
<gene>
    <name evidence="4" type="ORF">HHK36_026359</name>
</gene>
<feature type="repeat" description="PPR" evidence="3">
    <location>
        <begin position="126"/>
        <end position="160"/>
    </location>
</feature>